<keyword evidence="10 21" id="KW-0436">Ligase</keyword>
<evidence type="ECO:0000256" key="13">
    <source>
        <dbReference type="ARBA" id="ARBA00022792"/>
    </source>
</evidence>
<proteinExistence type="inferred from homology"/>
<dbReference type="Gene3D" id="3.90.190.20">
    <property type="entry name" value="Mur ligase, C-terminal domain"/>
    <property type="match status" value="1"/>
</dbReference>
<evidence type="ECO:0000256" key="14">
    <source>
        <dbReference type="ARBA" id="ARBA00022840"/>
    </source>
</evidence>
<organism evidence="24 25">
    <name type="scientific">Lipomyces tetrasporus</name>
    <dbReference type="NCBI Taxonomy" id="54092"/>
    <lineage>
        <taxon>Eukaryota</taxon>
        <taxon>Fungi</taxon>
        <taxon>Dikarya</taxon>
        <taxon>Ascomycota</taxon>
        <taxon>Saccharomycotina</taxon>
        <taxon>Lipomycetes</taxon>
        <taxon>Lipomycetales</taxon>
        <taxon>Lipomycetaceae</taxon>
        <taxon>Lipomyces</taxon>
    </lineage>
</organism>
<dbReference type="EMBL" id="JARPMG010000005">
    <property type="protein sequence ID" value="KAJ8100375.1"/>
    <property type="molecule type" value="Genomic_DNA"/>
</dbReference>
<dbReference type="InterPro" id="IPR001645">
    <property type="entry name" value="Folylpolyglutamate_synth"/>
</dbReference>
<evidence type="ECO:0000256" key="22">
    <source>
        <dbReference type="PIRSR" id="PIRSR038895-1"/>
    </source>
</evidence>
<dbReference type="PANTHER" id="PTHR11136:SF5">
    <property type="entry name" value="FOLYLPOLYGLUTAMATE SYNTHASE, MITOCHONDRIAL"/>
    <property type="match status" value="1"/>
</dbReference>
<evidence type="ECO:0000313" key="24">
    <source>
        <dbReference type="EMBL" id="KAJ8100375.1"/>
    </source>
</evidence>
<evidence type="ECO:0000256" key="15">
    <source>
        <dbReference type="ARBA" id="ARBA00022842"/>
    </source>
</evidence>
<dbReference type="RefSeq" id="XP_056043825.1">
    <property type="nucleotide sequence ID" value="XM_056185653.1"/>
</dbReference>
<comment type="catalytic activity">
    <reaction evidence="20 21">
        <text>(6S)-5,6,7,8-tetrahydrofolyl-(gamma-L-Glu)(n) + L-glutamate + ATP = (6S)-5,6,7,8-tetrahydrofolyl-(gamma-L-Glu)(n+1) + ADP + phosphate + H(+)</text>
        <dbReference type="Rhea" id="RHEA:10580"/>
        <dbReference type="Rhea" id="RHEA-COMP:14738"/>
        <dbReference type="Rhea" id="RHEA-COMP:14740"/>
        <dbReference type="ChEBI" id="CHEBI:15378"/>
        <dbReference type="ChEBI" id="CHEBI:29985"/>
        <dbReference type="ChEBI" id="CHEBI:30616"/>
        <dbReference type="ChEBI" id="CHEBI:43474"/>
        <dbReference type="ChEBI" id="CHEBI:141005"/>
        <dbReference type="ChEBI" id="CHEBI:456216"/>
        <dbReference type="EC" id="6.3.2.17"/>
    </reaction>
</comment>
<dbReference type="GO" id="GO:0046872">
    <property type="term" value="F:metal ion binding"/>
    <property type="evidence" value="ECO:0007669"/>
    <property type="project" value="UniProtKB-KW"/>
</dbReference>
<evidence type="ECO:0000256" key="12">
    <source>
        <dbReference type="ARBA" id="ARBA00022741"/>
    </source>
</evidence>
<evidence type="ECO:0000256" key="3">
    <source>
        <dbReference type="ARBA" id="ARBA00004496"/>
    </source>
</evidence>
<dbReference type="PROSITE" id="PS01011">
    <property type="entry name" value="FOLYLPOLYGLU_SYNT_1"/>
    <property type="match status" value="1"/>
</dbReference>
<evidence type="ECO:0000256" key="20">
    <source>
        <dbReference type="ARBA" id="ARBA00047493"/>
    </source>
</evidence>
<gene>
    <name evidence="24" type="ORF">POJ06DRAFT_222475</name>
</gene>
<comment type="similarity">
    <text evidence="5 21">Belongs to the folylpolyglutamate synthase family.</text>
</comment>
<dbReference type="GO" id="GO:0005759">
    <property type="term" value="C:mitochondrial matrix"/>
    <property type="evidence" value="ECO:0007669"/>
    <property type="project" value="UniProtKB-SubCell"/>
</dbReference>
<dbReference type="GeneID" id="80880819"/>
<keyword evidence="9 21" id="KW-0554">One-carbon metabolism</keyword>
<evidence type="ECO:0000256" key="11">
    <source>
        <dbReference type="ARBA" id="ARBA00022723"/>
    </source>
</evidence>
<evidence type="ECO:0000256" key="1">
    <source>
        <dbReference type="ARBA" id="ARBA00004273"/>
    </source>
</evidence>
<sequence length="491" mass="55299">MRQIGILHIRRFSTKTRSYSDAIDALNSLQTNFATLEAIRKSERKGNFMAIPEMIEWTRRVGYKPSDLDRLNVIHITGTKGKGSTCAFTYSILSQYQTSLSTIGMYTSPHLKSVRERISINGEPISEDKFTRYFFEVWDRLSETVSEETTFPNMGQGVRPVYFRFLTLLSFHVFLSENVDTAIYEVGVGGEYDSTNIVRTPTAVGISSIGIDHTRVLGSTLREIAWNKSGIMKTGTKAFSVEQKAEAWDELQRRADEKNVELIKVPIHPVVAKSRLGIEAEFQKVNASLAVSLAREHLLVLGHYPQEYSGDYVLPPEFTQGLERASWAGRCQTIRDGNTEWLLDGAHTDESITVATQWFSTKSRNTAKKVLIFNQQTRDAKSLVERLHSILGGDVHFDEVIFCTNLTWSAGGYQAAELTSMNTSKQAVHDLVVQKELAEQWEKMDPASRRFVLPTIEDAVKYVRDLKDDDVQVFVTGSLHLVGGLLVVLDK</sequence>
<evidence type="ECO:0000256" key="21">
    <source>
        <dbReference type="PIRNR" id="PIRNR038895"/>
    </source>
</evidence>
<dbReference type="PANTHER" id="PTHR11136">
    <property type="entry name" value="FOLYLPOLYGLUTAMATE SYNTHASE-RELATED"/>
    <property type="match status" value="1"/>
</dbReference>
<evidence type="ECO:0000256" key="2">
    <source>
        <dbReference type="ARBA" id="ARBA00004305"/>
    </source>
</evidence>
<evidence type="ECO:0000256" key="6">
    <source>
        <dbReference type="ARBA" id="ARBA00013025"/>
    </source>
</evidence>
<accession>A0AAD7VTP6</accession>
<evidence type="ECO:0000256" key="5">
    <source>
        <dbReference type="ARBA" id="ARBA00008276"/>
    </source>
</evidence>
<feature type="binding site" evidence="23">
    <location>
        <position position="213"/>
    </location>
    <ligand>
        <name>Mg(2+)</name>
        <dbReference type="ChEBI" id="CHEBI:18420"/>
        <label>1</label>
    </ligand>
</feature>
<comment type="pathway">
    <text evidence="4 21">Cofactor biosynthesis; tetrahydrofolylpolyglutamate biosynthesis.</text>
</comment>
<keyword evidence="25" id="KW-1185">Reference proteome</keyword>
<dbReference type="InterPro" id="IPR023600">
    <property type="entry name" value="Folylpolyglutamate_synth_euk"/>
</dbReference>
<dbReference type="PIRSF" id="PIRSF038895">
    <property type="entry name" value="FPGS"/>
    <property type="match status" value="1"/>
</dbReference>
<dbReference type="Gene3D" id="3.40.1190.10">
    <property type="entry name" value="Mur-like, catalytic domain"/>
    <property type="match status" value="1"/>
</dbReference>
<feature type="binding site" evidence="22">
    <location>
        <position position="344"/>
    </location>
    <ligand>
        <name>ATP</name>
        <dbReference type="ChEBI" id="CHEBI:30616"/>
    </ligand>
</feature>
<feature type="binding site" evidence="23">
    <location>
        <position position="185"/>
    </location>
    <ligand>
        <name>Mg(2+)</name>
        <dbReference type="ChEBI" id="CHEBI:18420"/>
        <label>1</label>
    </ligand>
</feature>
<dbReference type="FunFam" id="3.40.1190.10:FF:000009">
    <property type="entry name" value="Folylpolyglutamate synthase"/>
    <property type="match status" value="1"/>
</dbReference>
<dbReference type="NCBIfam" id="TIGR01499">
    <property type="entry name" value="folC"/>
    <property type="match status" value="1"/>
</dbReference>
<keyword evidence="8" id="KW-0963">Cytoplasm</keyword>
<dbReference type="InterPro" id="IPR036615">
    <property type="entry name" value="Mur_ligase_C_dom_sf"/>
</dbReference>
<comment type="function">
    <text evidence="21">Catalyzes conversion of folates to polyglutamate derivatives allowing concentration of folate compounds in the cell and the intracellular retention of these cofactors, which are important substrates for most of the folate-dependent enzymes that are involved in one-carbon transfer reactions involved in purine, pyrimidine and amino acid synthesis.</text>
</comment>
<evidence type="ECO:0000256" key="9">
    <source>
        <dbReference type="ARBA" id="ARBA00022563"/>
    </source>
</evidence>
<comment type="caution">
    <text evidence="24">The sequence shown here is derived from an EMBL/GenBank/DDBJ whole genome shotgun (WGS) entry which is preliminary data.</text>
</comment>
<dbReference type="PROSITE" id="PS01012">
    <property type="entry name" value="FOLYLPOLYGLU_SYNT_2"/>
    <property type="match status" value="1"/>
</dbReference>
<feature type="binding site" evidence="22">
    <location>
        <position position="330"/>
    </location>
    <ligand>
        <name>ATP</name>
        <dbReference type="ChEBI" id="CHEBI:30616"/>
    </ligand>
</feature>
<evidence type="ECO:0000256" key="16">
    <source>
        <dbReference type="ARBA" id="ARBA00023128"/>
    </source>
</evidence>
<keyword evidence="14 22" id="KW-0067">ATP-binding</keyword>
<keyword evidence="11 23" id="KW-0479">Metal-binding</keyword>
<dbReference type="GO" id="GO:0005743">
    <property type="term" value="C:mitochondrial inner membrane"/>
    <property type="evidence" value="ECO:0007669"/>
    <property type="project" value="UniProtKB-SubCell"/>
</dbReference>
<name>A0AAD7VTP6_9ASCO</name>
<keyword evidence="17" id="KW-0472">Membrane</keyword>
<dbReference type="GO" id="GO:0005829">
    <property type="term" value="C:cytosol"/>
    <property type="evidence" value="ECO:0007669"/>
    <property type="project" value="TreeGrafter"/>
</dbReference>
<dbReference type="GO" id="GO:0005524">
    <property type="term" value="F:ATP binding"/>
    <property type="evidence" value="ECO:0007669"/>
    <property type="project" value="UniProtKB-KW"/>
</dbReference>
<comment type="subcellular location">
    <subcellularLocation>
        <location evidence="3">Cytoplasm</location>
    </subcellularLocation>
    <subcellularLocation>
        <location evidence="1">Mitochondrion inner membrane</location>
    </subcellularLocation>
    <subcellularLocation>
        <location evidence="2">Mitochondrion matrix</location>
    </subcellularLocation>
</comment>
<evidence type="ECO:0000256" key="18">
    <source>
        <dbReference type="ARBA" id="ARBA00030592"/>
    </source>
</evidence>
<evidence type="ECO:0000256" key="17">
    <source>
        <dbReference type="ARBA" id="ARBA00023136"/>
    </source>
</evidence>
<comment type="cofactor">
    <cofactor evidence="21">
        <name>a monovalent cation</name>
        <dbReference type="ChEBI" id="CHEBI:60242"/>
    </cofactor>
    <text evidence="21">A monovalent cation.</text>
</comment>
<dbReference type="Proteomes" id="UP001217417">
    <property type="component" value="Unassembled WGS sequence"/>
</dbReference>
<dbReference type="AlphaFoldDB" id="A0AAD7VTP6"/>
<evidence type="ECO:0000256" key="8">
    <source>
        <dbReference type="ARBA" id="ARBA00022490"/>
    </source>
</evidence>
<keyword evidence="12 22" id="KW-0547">Nucleotide-binding</keyword>
<dbReference type="InterPro" id="IPR018109">
    <property type="entry name" value="Folylpolyglutamate_synth_CS"/>
</dbReference>
<evidence type="ECO:0000256" key="23">
    <source>
        <dbReference type="PIRSR" id="PIRSR038895-2"/>
    </source>
</evidence>
<evidence type="ECO:0000313" key="25">
    <source>
        <dbReference type="Proteomes" id="UP001217417"/>
    </source>
</evidence>
<dbReference type="SUPFAM" id="SSF53623">
    <property type="entry name" value="MurD-like peptide ligases, catalytic domain"/>
    <property type="match status" value="1"/>
</dbReference>
<dbReference type="GO" id="GO:0004326">
    <property type="term" value="F:tetrahydrofolylpolyglutamate synthase activity"/>
    <property type="evidence" value="ECO:0007669"/>
    <property type="project" value="UniProtKB-EC"/>
</dbReference>
<evidence type="ECO:0000256" key="10">
    <source>
        <dbReference type="ARBA" id="ARBA00022598"/>
    </source>
</evidence>
<keyword evidence="13" id="KW-0999">Mitochondrion inner membrane</keyword>
<dbReference type="SUPFAM" id="SSF53244">
    <property type="entry name" value="MurD-like peptide ligases, peptide-binding domain"/>
    <property type="match status" value="1"/>
</dbReference>
<dbReference type="GO" id="GO:0006730">
    <property type="term" value="P:one-carbon metabolic process"/>
    <property type="evidence" value="ECO:0007669"/>
    <property type="project" value="UniProtKB-KW"/>
</dbReference>
<reference evidence="24" key="1">
    <citation type="submission" date="2023-03" db="EMBL/GenBank/DDBJ databases">
        <title>Near-Complete genome sequence of Lipomyces tetrasporous NRRL Y-64009, an oleaginous yeast capable of growing on lignocellulosic hydrolysates.</title>
        <authorList>
            <consortium name="Lawrence Berkeley National Laboratory"/>
            <person name="Jagtap S.S."/>
            <person name="Liu J.-J."/>
            <person name="Walukiewicz H.E."/>
            <person name="Pangilinan J."/>
            <person name="Lipzen A."/>
            <person name="Ahrendt S."/>
            <person name="Koriabine M."/>
            <person name="Cobaugh K."/>
            <person name="Salamov A."/>
            <person name="Yoshinaga Y."/>
            <person name="Ng V."/>
            <person name="Daum C."/>
            <person name="Grigoriev I.V."/>
            <person name="Slininger P.J."/>
            <person name="Dien B.S."/>
            <person name="Jin Y.-S."/>
            <person name="Rao C.V."/>
        </authorList>
    </citation>
    <scope>NUCLEOTIDE SEQUENCE</scope>
    <source>
        <strain evidence="24">NRRL Y-64009</strain>
    </source>
</reference>
<evidence type="ECO:0000256" key="19">
    <source>
        <dbReference type="ARBA" id="ARBA00030876"/>
    </source>
</evidence>
<dbReference type="InterPro" id="IPR036565">
    <property type="entry name" value="Mur-like_cat_sf"/>
</dbReference>
<keyword evidence="16" id="KW-0496">Mitochondrion</keyword>
<dbReference type="EC" id="6.3.2.17" evidence="6 21"/>
<evidence type="ECO:0000256" key="7">
    <source>
        <dbReference type="ARBA" id="ARBA00018660"/>
    </source>
</evidence>
<protein>
    <recommendedName>
        <fullName evidence="7 21">Folylpolyglutamate synthase</fullName>
        <ecNumber evidence="6 21">6.3.2.17</ecNumber>
    </recommendedName>
    <alternativeName>
        <fullName evidence="19 21">Folylpoly-gamma-glutamate synthetase</fullName>
    </alternativeName>
    <alternativeName>
        <fullName evidence="18 21">Tetrahydrofolylpolyglutamate synthase</fullName>
    </alternativeName>
</protein>
<evidence type="ECO:0000256" key="4">
    <source>
        <dbReference type="ARBA" id="ARBA00005150"/>
    </source>
</evidence>
<keyword evidence="15 23" id="KW-0460">Magnesium</keyword>
<feature type="binding site" evidence="23">
    <location>
        <position position="108"/>
    </location>
    <ligand>
        <name>Mg(2+)</name>
        <dbReference type="ChEBI" id="CHEBI:18420"/>
        <label>1</label>
    </ligand>
</feature>